<dbReference type="PANTHER" id="PTHR30258:SF2">
    <property type="entry name" value="COMG OPERON PROTEIN 1"/>
    <property type="match status" value="1"/>
</dbReference>
<dbReference type="PROSITE" id="PS00662">
    <property type="entry name" value="T2SP_E"/>
    <property type="match status" value="1"/>
</dbReference>
<protein>
    <submittedName>
        <fullName evidence="6">Flp pilus assembly complex ATPase component</fullName>
    </submittedName>
    <submittedName>
        <fullName evidence="5">Type II secretory pathway protein</fullName>
    </submittedName>
</protein>
<dbReference type="Proteomes" id="UP001167919">
    <property type="component" value="Unassembled WGS sequence"/>
</dbReference>
<dbReference type="InterPro" id="IPR027417">
    <property type="entry name" value="P-loop_NTPase"/>
</dbReference>
<dbReference type="InterPro" id="IPR047667">
    <property type="entry name" value="ATPase_ComGA"/>
</dbReference>
<evidence type="ECO:0000256" key="1">
    <source>
        <dbReference type="ARBA" id="ARBA00006611"/>
    </source>
</evidence>
<accession>A0AAJ1RBQ9</accession>
<dbReference type="EMBL" id="CP029684">
    <property type="protein sequence ID" value="QAS69123.1"/>
    <property type="molecule type" value="Genomic_DNA"/>
</dbReference>
<evidence type="ECO:0000256" key="2">
    <source>
        <dbReference type="ARBA" id="ARBA00022741"/>
    </source>
</evidence>
<reference evidence="6 7" key="1">
    <citation type="journal article" date="2019" name="Syst. Appl. Microbiol.">
        <title>Oenococcus sicerae sp. nov., isolated from French cider.</title>
        <authorList>
            <person name="Cousin F.J."/>
            <person name="Le Guellec R."/>
            <person name="Chagnot C."/>
            <person name="Goux D."/>
            <person name="Dalmasso M."/>
            <person name="Laplace J.M."/>
            <person name="Cretenet M."/>
        </authorList>
    </citation>
    <scope>NUCLEOTIDE SEQUENCE [LARGE SCALE GENOMIC DNA]</scope>
    <source>
        <strain evidence="6 7">UCMA 15228</strain>
    </source>
</reference>
<dbReference type="Pfam" id="PF00437">
    <property type="entry name" value="T2SSE"/>
    <property type="match status" value="1"/>
</dbReference>
<gene>
    <name evidence="6" type="primary">cpaF</name>
    <name evidence="6" type="ORF">DLJ48_00580</name>
    <name evidence="5" type="ORF">EVC35_07595</name>
</gene>
<sequence>MQAYFKTILKEAIVSNAVDIYLLPELENYQIKFHNGRQPTGFRIISRQLALKLFSFLKFKAQMNIAENRRPQVGSMDWYLDRENLSLRISTVGNFNNQETMVIRILYDRQIHDLLWLQRKQFHAIKQLLPAQGLVVVAGPTGSGKTTTIHELLNDRADDNLILTIEDPVEIKNPKTIQLQINNDAAMSYLDLIKVALRHHPDILLIGEIRDAQTAQATIQASLSGHLVFSTIHANSAMAVCDRLLELGVDKSLLKQVLKLSVYQRLLPKIDNSLAAIADWKTNDEIFQSEQYPLANHFKEVLDEAFKNKTISAKTREDYQQIIS</sequence>
<keyword evidence="2" id="KW-0547">Nucleotide-binding</keyword>
<evidence type="ECO:0000313" key="6">
    <source>
        <dbReference type="EMBL" id="QAS69123.1"/>
    </source>
</evidence>
<dbReference type="InterPro" id="IPR001482">
    <property type="entry name" value="T2SS/T4SS_dom"/>
</dbReference>
<dbReference type="PANTHER" id="PTHR30258">
    <property type="entry name" value="TYPE II SECRETION SYSTEM PROTEIN GSPE-RELATED"/>
    <property type="match status" value="1"/>
</dbReference>
<dbReference type="GO" id="GO:0016887">
    <property type="term" value="F:ATP hydrolysis activity"/>
    <property type="evidence" value="ECO:0007669"/>
    <property type="project" value="TreeGrafter"/>
</dbReference>
<dbReference type="RefSeq" id="WP_128684959.1">
    <property type="nucleotide sequence ID" value="NZ_CP029684.2"/>
</dbReference>
<evidence type="ECO:0000313" key="7">
    <source>
        <dbReference type="Proteomes" id="UP000286907"/>
    </source>
</evidence>
<name>A0AAJ1RBQ9_9LACO</name>
<dbReference type="GO" id="GO:0005886">
    <property type="term" value="C:plasma membrane"/>
    <property type="evidence" value="ECO:0007669"/>
    <property type="project" value="TreeGrafter"/>
</dbReference>
<organism evidence="5 8">
    <name type="scientific">Oenococcus sicerae</name>
    <dbReference type="NCBI Taxonomy" id="2203724"/>
    <lineage>
        <taxon>Bacteria</taxon>
        <taxon>Bacillati</taxon>
        <taxon>Bacillota</taxon>
        <taxon>Bacilli</taxon>
        <taxon>Lactobacillales</taxon>
        <taxon>Lactobacillaceae</taxon>
        <taxon>Oenococcus</taxon>
    </lineage>
</organism>
<dbReference type="NCBIfam" id="NF041000">
    <property type="entry name" value="ATPase_ComGA"/>
    <property type="match status" value="1"/>
</dbReference>
<dbReference type="EMBL" id="SDWY01000004">
    <property type="protein sequence ID" value="MDN6900845.1"/>
    <property type="molecule type" value="Genomic_DNA"/>
</dbReference>
<dbReference type="AlphaFoldDB" id="A0AAJ1RBQ9"/>
<reference evidence="6" key="3">
    <citation type="submission" date="2020-01" db="EMBL/GenBank/DDBJ databases">
        <authorList>
            <person name="Cousin F.J."/>
            <person name="Le Guellec R."/>
            <person name="Cretenet M."/>
        </authorList>
    </citation>
    <scope>NUCLEOTIDE SEQUENCE</scope>
    <source>
        <strain evidence="6">UCMA 15228</strain>
    </source>
</reference>
<dbReference type="Gene3D" id="3.40.50.300">
    <property type="entry name" value="P-loop containing nucleotide triphosphate hydrolases"/>
    <property type="match status" value="1"/>
</dbReference>
<dbReference type="Proteomes" id="UP000286907">
    <property type="component" value="Chromosome"/>
</dbReference>
<dbReference type="InterPro" id="IPR003593">
    <property type="entry name" value="AAA+_ATPase"/>
</dbReference>
<dbReference type="CDD" id="cd01129">
    <property type="entry name" value="PulE-GspE-like"/>
    <property type="match status" value="1"/>
</dbReference>
<reference evidence="5" key="2">
    <citation type="submission" date="2019-01" db="EMBL/GenBank/DDBJ databases">
        <title>Oenococcus sicerae UCMA17102.</title>
        <authorList>
            <person name="Cousin F.J."/>
            <person name="Le Guellec R."/>
            <person name="Cretenet M."/>
        </authorList>
    </citation>
    <scope>NUCLEOTIDE SEQUENCE</scope>
    <source>
        <strain evidence="5">UCMA17102</strain>
    </source>
</reference>
<evidence type="ECO:0000256" key="3">
    <source>
        <dbReference type="ARBA" id="ARBA00022840"/>
    </source>
</evidence>
<evidence type="ECO:0000259" key="4">
    <source>
        <dbReference type="PROSITE" id="PS00662"/>
    </source>
</evidence>
<comment type="similarity">
    <text evidence="1">Belongs to the GSP E family.</text>
</comment>
<proteinExistence type="inferred from homology"/>
<evidence type="ECO:0000313" key="5">
    <source>
        <dbReference type="EMBL" id="MDN6900845.1"/>
    </source>
</evidence>
<dbReference type="Gene3D" id="3.30.450.90">
    <property type="match status" value="1"/>
</dbReference>
<dbReference type="SMART" id="SM00382">
    <property type="entry name" value="AAA"/>
    <property type="match status" value="1"/>
</dbReference>
<evidence type="ECO:0000313" key="8">
    <source>
        <dbReference type="Proteomes" id="UP001167919"/>
    </source>
</evidence>
<keyword evidence="7" id="KW-1185">Reference proteome</keyword>
<keyword evidence="3" id="KW-0067">ATP-binding</keyword>
<dbReference type="GO" id="GO:0005524">
    <property type="term" value="F:ATP binding"/>
    <property type="evidence" value="ECO:0007669"/>
    <property type="project" value="UniProtKB-KW"/>
</dbReference>
<dbReference type="SUPFAM" id="SSF52540">
    <property type="entry name" value="P-loop containing nucleoside triphosphate hydrolases"/>
    <property type="match status" value="1"/>
</dbReference>
<feature type="domain" description="Bacterial type II secretion system protein E" evidence="4">
    <location>
        <begin position="197"/>
        <end position="211"/>
    </location>
</feature>